<dbReference type="Proteomes" id="UP001322277">
    <property type="component" value="Chromosome 8"/>
</dbReference>
<gene>
    <name evidence="1" type="ORF">CDEST_11967</name>
</gene>
<reference evidence="2" key="1">
    <citation type="journal article" date="2023" name="bioRxiv">
        <title>Complete genome of the Medicago anthracnose fungus, Colletotrichum destructivum, reveals a mini-chromosome-like region within a core chromosome.</title>
        <authorList>
            <person name="Lapalu N."/>
            <person name="Simon A."/>
            <person name="Lu A."/>
            <person name="Plaumann P.-L."/>
            <person name="Amselem J."/>
            <person name="Pigne S."/>
            <person name="Auger A."/>
            <person name="Koch C."/>
            <person name="Dallery J.-F."/>
            <person name="O'Connell R.J."/>
        </authorList>
    </citation>
    <scope>NUCLEOTIDE SEQUENCE [LARGE SCALE GENOMIC DNA]</scope>
    <source>
        <strain evidence="2">CBS 520.97</strain>
    </source>
</reference>
<organism evidence="1 2">
    <name type="scientific">Colletotrichum destructivum</name>
    <dbReference type="NCBI Taxonomy" id="34406"/>
    <lineage>
        <taxon>Eukaryota</taxon>
        <taxon>Fungi</taxon>
        <taxon>Dikarya</taxon>
        <taxon>Ascomycota</taxon>
        <taxon>Pezizomycotina</taxon>
        <taxon>Sordariomycetes</taxon>
        <taxon>Hypocreomycetidae</taxon>
        <taxon>Glomerellales</taxon>
        <taxon>Glomerellaceae</taxon>
        <taxon>Colletotrichum</taxon>
        <taxon>Colletotrichum destructivum species complex</taxon>
    </lineage>
</organism>
<evidence type="ECO:0000313" key="1">
    <source>
        <dbReference type="EMBL" id="WQF86953.1"/>
    </source>
</evidence>
<name>A0AAX4IUN3_9PEZI</name>
<dbReference type="RefSeq" id="XP_062784174.1">
    <property type="nucleotide sequence ID" value="XM_062928123.1"/>
</dbReference>
<accession>A0AAX4IUN3</accession>
<dbReference type="GeneID" id="87948467"/>
<dbReference type="KEGG" id="cdet:87948467"/>
<sequence>MQKTCSQVSYRDLAERLKPASGSKTFTATVQPHKSAGREHWTEFSPKSQELSLPAHCVAKLDLWTKREAYLSLIPPMGASNNLPGHDAVIDLFFTNAASAVKSQSWRHARYAYYWLCDIAQR</sequence>
<dbReference type="EMBL" id="CP137312">
    <property type="protein sequence ID" value="WQF86953.1"/>
    <property type="molecule type" value="Genomic_DNA"/>
</dbReference>
<protein>
    <submittedName>
        <fullName evidence="1">Uncharacterized protein</fullName>
    </submittedName>
</protein>
<proteinExistence type="predicted"/>
<evidence type="ECO:0000313" key="2">
    <source>
        <dbReference type="Proteomes" id="UP001322277"/>
    </source>
</evidence>
<dbReference type="AlphaFoldDB" id="A0AAX4IUN3"/>
<keyword evidence="2" id="KW-1185">Reference proteome</keyword>